<dbReference type="InterPro" id="IPR029044">
    <property type="entry name" value="Nucleotide-diphossugar_trans"/>
</dbReference>
<evidence type="ECO:0000256" key="4">
    <source>
        <dbReference type="ARBA" id="ARBA00022679"/>
    </source>
</evidence>
<feature type="domain" description="Glycosyltransferase 2-like" evidence="5">
    <location>
        <begin position="13"/>
        <end position="172"/>
    </location>
</feature>
<keyword evidence="4" id="KW-0808">Transferase</keyword>
<name>A0ABP4VT62_9ACTN</name>
<sequence>MACVPEQPTRLAIAIVTFNRPEFLAELLRSATRLETPAWRIVVIDNASDEPTSRVLEEAAGWFEPGVLVTRRLATNTGGAGGFCEGTKVALELGAEWVWLMDDDVEILPEALDRFAPWMERFRVIHGRRYDFDGSPFYWQAKFNEFLGVPLPYGVKRTFNDEGFALTNSGTFEGMLIHADVVRTIGLPDPRFFITWDDAAYAWLAAQHTDVVYVDAYVLKRKREQKQVNLGLRHLNDGSPLFRFHVMRNRAYVGKYFALHGRLNRVGFGLGTALTFAKEVFRLVVVQHTLTGLGDLVRGFRENRRLWKDRSWRPMDPADVPPALPQP</sequence>
<evidence type="ECO:0000313" key="6">
    <source>
        <dbReference type="EMBL" id="GAA1736908.1"/>
    </source>
</evidence>
<dbReference type="PANTHER" id="PTHR43179:SF12">
    <property type="entry name" value="GALACTOFURANOSYLTRANSFERASE GLFT2"/>
    <property type="match status" value="1"/>
</dbReference>
<evidence type="ECO:0000313" key="7">
    <source>
        <dbReference type="Proteomes" id="UP001501057"/>
    </source>
</evidence>
<proteinExistence type="inferred from homology"/>
<evidence type="ECO:0000256" key="1">
    <source>
        <dbReference type="ARBA" id="ARBA00004776"/>
    </source>
</evidence>
<gene>
    <name evidence="6" type="ORF">GCM10009710_16510</name>
</gene>
<evidence type="ECO:0000256" key="3">
    <source>
        <dbReference type="ARBA" id="ARBA00022676"/>
    </source>
</evidence>
<dbReference type="Gene3D" id="3.90.550.60">
    <property type="match status" value="1"/>
</dbReference>
<evidence type="ECO:0000259" key="5">
    <source>
        <dbReference type="Pfam" id="PF00535"/>
    </source>
</evidence>
<accession>A0ABP4VT62</accession>
<dbReference type="Proteomes" id="UP001501057">
    <property type="component" value="Unassembled WGS sequence"/>
</dbReference>
<protein>
    <submittedName>
        <fullName evidence="6">Glycosyltransferase family 2 protein</fullName>
    </submittedName>
</protein>
<keyword evidence="7" id="KW-1185">Reference proteome</keyword>
<dbReference type="SUPFAM" id="SSF53448">
    <property type="entry name" value="Nucleotide-diphospho-sugar transferases"/>
    <property type="match status" value="1"/>
</dbReference>
<evidence type="ECO:0000256" key="2">
    <source>
        <dbReference type="ARBA" id="ARBA00006739"/>
    </source>
</evidence>
<comment type="caution">
    <text evidence="6">The sequence shown here is derived from an EMBL/GenBank/DDBJ whole genome shotgun (WGS) entry which is preliminary data.</text>
</comment>
<reference evidence="7" key="1">
    <citation type="journal article" date="2019" name="Int. J. Syst. Evol. Microbiol.">
        <title>The Global Catalogue of Microorganisms (GCM) 10K type strain sequencing project: providing services to taxonomists for standard genome sequencing and annotation.</title>
        <authorList>
            <consortium name="The Broad Institute Genomics Platform"/>
            <consortium name="The Broad Institute Genome Sequencing Center for Infectious Disease"/>
            <person name="Wu L."/>
            <person name="Ma J."/>
        </authorList>
    </citation>
    <scope>NUCLEOTIDE SEQUENCE [LARGE SCALE GENOMIC DNA]</scope>
    <source>
        <strain evidence="7">JCM 13518</strain>
    </source>
</reference>
<comment type="similarity">
    <text evidence="2">Belongs to the glycosyltransferase 2 family.</text>
</comment>
<dbReference type="PANTHER" id="PTHR43179">
    <property type="entry name" value="RHAMNOSYLTRANSFERASE WBBL"/>
    <property type="match status" value="1"/>
</dbReference>
<comment type="pathway">
    <text evidence="1">Cell wall biogenesis; cell wall polysaccharide biosynthesis.</text>
</comment>
<keyword evidence="3" id="KW-0328">Glycosyltransferase</keyword>
<organism evidence="6 7">
    <name type="scientific">Aeromicrobium alkaliterrae</name>
    <dbReference type="NCBI Taxonomy" id="302168"/>
    <lineage>
        <taxon>Bacteria</taxon>
        <taxon>Bacillati</taxon>
        <taxon>Actinomycetota</taxon>
        <taxon>Actinomycetes</taxon>
        <taxon>Propionibacteriales</taxon>
        <taxon>Nocardioidaceae</taxon>
        <taxon>Aeromicrobium</taxon>
    </lineage>
</organism>
<dbReference type="EMBL" id="BAAAME010000004">
    <property type="protein sequence ID" value="GAA1736908.1"/>
    <property type="molecule type" value="Genomic_DNA"/>
</dbReference>
<dbReference type="Pfam" id="PF00535">
    <property type="entry name" value="Glycos_transf_2"/>
    <property type="match status" value="1"/>
</dbReference>
<dbReference type="InterPro" id="IPR001173">
    <property type="entry name" value="Glyco_trans_2-like"/>
</dbReference>